<dbReference type="InterPro" id="IPR001647">
    <property type="entry name" value="HTH_TetR"/>
</dbReference>
<evidence type="ECO:0000256" key="1">
    <source>
        <dbReference type="ARBA" id="ARBA00023015"/>
    </source>
</evidence>
<evidence type="ECO:0000259" key="5">
    <source>
        <dbReference type="Pfam" id="PF16925"/>
    </source>
</evidence>
<dbReference type="Proteomes" id="UP000001822">
    <property type="component" value="Chromosome"/>
</dbReference>
<dbReference type="Gene3D" id="1.10.10.60">
    <property type="entry name" value="Homeodomain-like"/>
    <property type="match status" value="1"/>
</dbReference>
<keyword evidence="7" id="KW-1185">Reference proteome</keyword>
<evidence type="ECO:0000256" key="2">
    <source>
        <dbReference type="ARBA" id="ARBA00023125"/>
    </source>
</evidence>
<feature type="domain" description="Tetracyclin repressor-like C-terminal" evidence="5">
    <location>
        <begin position="98"/>
        <end position="180"/>
    </location>
</feature>
<keyword evidence="2" id="KW-0238">DNA-binding</keyword>
<protein>
    <submittedName>
        <fullName evidence="6">Transcriptional regulator, TetR family</fullName>
    </submittedName>
</protein>
<dbReference type="Gene3D" id="1.10.357.10">
    <property type="entry name" value="Tetracycline Repressor, domain 2"/>
    <property type="match status" value="1"/>
</dbReference>
<name>A0A6N4SMP4_CYTH3</name>
<evidence type="ECO:0000256" key="3">
    <source>
        <dbReference type="ARBA" id="ARBA00023163"/>
    </source>
</evidence>
<evidence type="ECO:0000313" key="7">
    <source>
        <dbReference type="Proteomes" id="UP000001822"/>
    </source>
</evidence>
<evidence type="ECO:0000259" key="4">
    <source>
        <dbReference type="Pfam" id="PF00440"/>
    </source>
</evidence>
<dbReference type="InterPro" id="IPR011075">
    <property type="entry name" value="TetR_C"/>
</dbReference>
<dbReference type="InterPro" id="IPR009057">
    <property type="entry name" value="Homeodomain-like_sf"/>
</dbReference>
<sequence>MSGRPKIFNEEEVINKAIDVFWKYGYEASSTEILLEAMGIGKSSFYLEFKGGKRELFERAMQQRSRLAVESLEKGFKEAGNKIDHLKSLFYSIADTKSVRHKNGCLLGNTIAELSNRESGLTDVAASLLLKLEQVFLKVIKECQANGTLKTKEKPEMLAKYLLSVWNGLNISVRVYSNKKVLIPLIEKQLEILQ</sequence>
<gene>
    <name evidence="6" type="primary">ycfQ</name>
    <name evidence="6" type="ordered locus">CHU_0252</name>
</gene>
<dbReference type="GO" id="GO:0003677">
    <property type="term" value="F:DNA binding"/>
    <property type="evidence" value="ECO:0007669"/>
    <property type="project" value="UniProtKB-KW"/>
</dbReference>
<dbReference type="InterPro" id="IPR036271">
    <property type="entry name" value="Tet_transcr_reg_TetR-rel_C_sf"/>
</dbReference>
<dbReference type="Pfam" id="PF16925">
    <property type="entry name" value="TetR_C_13"/>
    <property type="match status" value="1"/>
</dbReference>
<accession>A0A6N4SMP4</accession>
<dbReference type="SUPFAM" id="SSF46689">
    <property type="entry name" value="Homeodomain-like"/>
    <property type="match status" value="1"/>
</dbReference>
<keyword evidence="1" id="KW-0805">Transcription regulation</keyword>
<evidence type="ECO:0000313" key="6">
    <source>
        <dbReference type="EMBL" id="ABG57544.1"/>
    </source>
</evidence>
<dbReference type="EMBL" id="CP000383">
    <property type="protein sequence ID" value="ABG57544.1"/>
    <property type="molecule type" value="Genomic_DNA"/>
</dbReference>
<dbReference type="SUPFAM" id="SSF48498">
    <property type="entry name" value="Tetracyclin repressor-like, C-terminal domain"/>
    <property type="match status" value="1"/>
</dbReference>
<dbReference type="OrthoDB" id="9795242at2"/>
<organism evidence="6 7">
    <name type="scientific">Cytophaga hutchinsonii (strain ATCC 33406 / DSM 1761 / CIP 103989 / NBRC 15051 / NCIMB 9469 / D465)</name>
    <dbReference type="NCBI Taxonomy" id="269798"/>
    <lineage>
        <taxon>Bacteria</taxon>
        <taxon>Pseudomonadati</taxon>
        <taxon>Bacteroidota</taxon>
        <taxon>Cytophagia</taxon>
        <taxon>Cytophagales</taxon>
        <taxon>Cytophagaceae</taxon>
        <taxon>Cytophaga</taxon>
    </lineage>
</organism>
<proteinExistence type="predicted"/>
<dbReference type="AlphaFoldDB" id="A0A6N4SMP4"/>
<dbReference type="PANTHER" id="PTHR47506">
    <property type="entry name" value="TRANSCRIPTIONAL REGULATORY PROTEIN"/>
    <property type="match status" value="1"/>
</dbReference>
<dbReference type="PANTHER" id="PTHR47506:SF1">
    <property type="entry name" value="HTH-TYPE TRANSCRIPTIONAL REGULATOR YJDC"/>
    <property type="match status" value="1"/>
</dbReference>
<dbReference type="RefSeq" id="WP_011583660.1">
    <property type="nucleotide sequence ID" value="NC_008255.1"/>
</dbReference>
<feature type="domain" description="HTH tetR-type" evidence="4">
    <location>
        <begin position="14"/>
        <end position="59"/>
    </location>
</feature>
<dbReference type="KEGG" id="chu:CHU_0252"/>
<dbReference type="Pfam" id="PF00440">
    <property type="entry name" value="TetR_N"/>
    <property type="match status" value="1"/>
</dbReference>
<keyword evidence="3" id="KW-0804">Transcription</keyword>
<reference evidence="6 7" key="1">
    <citation type="journal article" date="2007" name="Appl. Environ. Microbiol.">
        <title>Genome sequence of the cellulolytic gliding bacterium Cytophaga hutchinsonii.</title>
        <authorList>
            <person name="Xie G."/>
            <person name="Bruce D.C."/>
            <person name="Challacombe J.F."/>
            <person name="Chertkov O."/>
            <person name="Detter J.C."/>
            <person name="Gilna P."/>
            <person name="Han C.S."/>
            <person name="Lucas S."/>
            <person name="Misra M."/>
            <person name="Myers G.L."/>
            <person name="Richardson P."/>
            <person name="Tapia R."/>
            <person name="Thayer N."/>
            <person name="Thompson L.S."/>
            <person name="Brettin T.S."/>
            <person name="Henrissat B."/>
            <person name="Wilson D.B."/>
            <person name="McBride M.J."/>
        </authorList>
    </citation>
    <scope>NUCLEOTIDE SEQUENCE [LARGE SCALE GENOMIC DNA]</scope>
    <source>
        <strain evidence="7">ATCC 33406 / DSM 1761 / CIP 103989 / NBRC 15051 / NCIMB 9469 / D465</strain>
    </source>
</reference>